<dbReference type="EMBL" id="BQNB010017162">
    <property type="protein sequence ID" value="GJT60038.1"/>
    <property type="molecule type" value="Genomic_DNA"/>
</dbReference>
<comment type="caution">
    <text evidence="1">The sequence shown here is derived from an EMBL/GenBank/DDBJ whole genome shotgun (WGS) entry which is preliminary data.</text>
</comment>
<evidence type="ECO:0000313" key="2">
    <source>
        <dbReference type="Proteomes" id="UP001151760"/>
    </source>
</evidence>
<reference evidence="1" key="2">
    <citation type="submission" date="2022-01" db="EMBL/GenBank/DDBJ databases">
        <authorList>
            <person name="Yamashiro T."/>
            <person name="Shiraishi A."/>
            <person name="Satake H."/>
            <person name="Nakayama K."/>
        </authorList>
    </citation>
    <scope>NUCLEOTIDE SEQUENCE</scope>
</reference>
<reference evidence="1" key="1">
    <citation type="journal article" date="2022" name="Int. J. Mol. Sci.">
        <title>Draft Genome of Tanacetum Coccineum: Genomic Comparison of Closely Related Tanacetum-Family Plants.</title>
        <authorList>
            <person name="Yamashiro T."/>
            <person name="Shiraishi A."/>
            <person name="Nakayama K."/>
            <person name="Satake H."/>
        </authorList>
    </citation>
    <scope>NUCLEOTIDE SEQUENCE</scope>
</reference>
<dbReference type="SUPFAM" id="SSF53098">
    <property type="entry name" value="Ribonuclease H-like"/>
    <property type="match status" value="1"/>
</dbReference>
<dbReference type="Proteomes" id="UP001151760">
    <property type="component" value="Unassembled WGS sequence"/>
</dbReference>
<sequence length="336" mass="39064">MLHELKSMFEKQARVERFNIIQTFHACKQEEGKSVSSYVLKIKSYVEKLERLGYGLRGERKLKQRVVYLYMGNGVRAQVESIGSFDLVLSNGLVIFSKNDVLYFNVIPRDDIYEIDMLNLVLNVNSIYNVRNTTAKLNLDSTYLWQCRLAHISKKRIEKLHVSRQGASYFITFTDDFSRPGQTQWLYLKEGNHTLLDMVRSMINFKTLALSFWDYALESATRILNMVPTKKVDKTPCELCDNQGNMGYYFYFSPENKIVVAMYYAEFIRKNLISQDAMERNTKDMFLVYGGNPEAELRVTCYCDAGFETDRDDIKSQTGYVFFLNGGAVDWKSSKY</sequence>
<protein>
    <submittedName>
        <fullName evidence="1">Retrotransposon protein, putative, ty1-copia subclass</fullName>
    </submittedName>
</protein>
<proteinExistence type="predicted"/>
<gene>
    <name evidence="1" type="ORF">Tco_1003571</name>
</gene>
<accession>A0ABQ5FAU8</accession>
<dbReference type="InterPro" id="IPR012337">
    <property type="entry name" value="RNaseH-like_sf"/>
</dbReference>
<evidence type="ECO:0000313" key="1">
    <source>
        <dbReference type="EMBL" id="GJT60038.1"/>
    </source>
</evidence>
<keyword evidence="2" id="KW-1185">Reference proteome</keyword>
<name>A0ABQ5FAU8_9ASTR</name>
<organism evidence="1 2">
    <name type="scientific">Tanacetum coccineum</name>
    <dbReference type="NCBI Taxonomy" id="301880"/>
    <lineage>
        <taxon>Eukaryota</taxon>
        <taxon>Viridiplantae</taxon>
        <taxon>Streptophyta</taxon>
        <taxon>Embryophyta</taxon>
        <taxon>Tracheophyta</taxon>
        <taxon>Spermatophyta</taxon>
        <taxon>Magnoliopsida</taxon>
        <taxon>eudicotyledons</taxon>
        <taxon>Gunneridae</taxon>
        <taxon>Pentapetalae</taxon>
        <taxon>asterids</taxon>
        <taxon>campanulids</taxon>
        <taxon>Asterales</taxon>
        <taxon>Asteraceae</taxon>
        <taxon>Asteroideae</taxon>
        <taxon>Anthemideae</taxon>
        <taxon>Anthemidinae</taxon>
        <taxon>Tanacetum</taxon>
    </lineage>
</organism>